<dbReference type="InterPro" id="IPR036900">
    <property type="entry name" value="A-D-PHexomutase_C_sf"/>
</dbReference>
<comment type="cofactor">
    <cofactor evidence="2">
        <name>Mg(2+)</name>
        <dbReference type="ChEBI" id="CHEBI:18420"/>
    </cofactor>
</comment>
<dbReference type="InterPro" id="IPR016055">
    <property type="entry name" value="A-D-PHexomutase_a/b/a-I/II/III"/>
</dbReference>
<dbReference type="AlphaFoldDB" id="A0A9P5L2G8"/>
<evidence type="ECO:0000256" key="14">
    <source>
        <dbReference type="ARBA" id="ARBA00023277"/>
    </source>
</evidence>
<gene>
    <name evidence="22" type="ORF">G7Z17_g13176</name>
</gene>
<name>A0A9P5L2G8_9HYPO</name>
<dbReference type="Pfam" id="PF02878">
    <property type="entry name" value="PGM_PMM_I"/>
    <property type="match status" value="1"/>
</dbReference>
<evidence type="ECO:0000256" key="18">
    <source>
        <dbReference type="ARBA" id="ARBA00049409"/>
    </source>
</evidence>
<evidence type="ECO:0000256" key="12">
    <source>
        <dbReference type="ARBA" id="ARBA00022842"/>
    </source>
</evidence>
<dbReference type="InterPro" id="IPR045244">
    <property type="entry name" value="PGM"/>
</dbReference>
<dbReference type="SUPFAM" id="SSF53738">
    <property type="entry name" value="Phosphoglucomutase, first 3 domains"/>
    <property type="match status" value="3"/>
</dbReference>
<evidence type="ECO:0000259" key="21">
    <source>
        <dbReference type="SMART" id="SM00479"/>
    </source>
</evidence>
<dbReference type="Gene3D" id="3.30.420.10">
    <property type="entry name" value="Ribonuclease H-like superfamily/Ribonuclease H"/>
    <property type="match status" value="1"/>
</dbReference>
<sequence>MSTNPEDQVEQPKSASDGPLVWIDCEMTGLNPDTEEIIEIYCIITTGNLEVLDEEGFHAIIHYPQSRLDQMDDWCTKTHADSGLTAAVLASTTTPEQAAAALYEYITRFIPQRKAGLLAGNSIHADRAFLRREPYTRVVKHLHHRLLDVSTIKEAALRWSARRVINKVPSKKGLHKARDDILESIEEAKYYREVIFRPTFDVAPAGKNKSKQQNSDACMNVGCATIGMAKTEKLQHVTVEGVFATNSVNPTGPALSLRAPATPEHTVLIDTRNCNNPSTSSSDIINPTPPNNTASPSSLPRLSAQSRPPQANQPSPWLASTSPAPAPLRSTSTRHLPTAGSPFLPFPHLHPSLSLSLPLHLPILIQRARMSVQTVEFKPFQDQKPGTSGLRKKVVVFQQAHYSEAFVTSILLSIPEGVKDSFLVIGGDGRYWNPEVIQLIAKIGAAYGVKKLLIGQDGILSTPAASHIIRLRKATGGILLTASHNAGGPKNDFGIKYNLANGGPAPESVTDKIYEASKTLTSYKIADIPEVDISTLGTKTYGSLEVEVIDSTTDYTDMLKDIFDFDLIKKFFSSHPDFKVLFDGLHGVTGPYGKAIFENELGLEGAIQNCVPSPDFNGGHPDPNLTYARSLVDAVDKANIPFGAASDGDGDRNMIYGANAFVSPGDSLAIIAHHAQLIPYFKRNGVNGLARSMPTSGAVDLVAKAQGLNCYEVPTGWKFFCALFDAQKLSICGEESFGTGSDHIREKDGLWAIVAWLNIIAGIGVQNPEVTPTIKQIQKDFWTQYGRTFFTRYDYENVDSEGANKVVGELEKLVADPNFIGSTIEGRTVTKAGNFSYTDLDGSVSSKQGLYAGFSSGSRIVVRLSGTGSSGATIRLYIEQHTSDPATYDLDAQDFLKTEVQFATGLLKFKEHVNRDEPDVKT</sequence>
<dbReference type="InterPro" id="IPR036397">
    <property type="entry name" value="RNaseH_sf"/>
</dbReference>
<comment type="catalytic activity">
    <reaction evidence="18">
        <text>O-phospho-L-seryl-[protein] + alpha-D-glucose 1-phosphate = alpha-D-glucose 1,6-bisphosphate + L-seryl-[protein]</text>
        <dbReference type="Rhea" id="RHEA:68748"/>
        <dbReference type="Rhea" id="RHEA-COMP:9863"/>
        <dbReference type="Rhea" id="RHEA-COMP:11604"/>
        <dbReference type="ChEBI" id="CHEBI:29999"/>
        <dbReference type="ChEBI" id="CHEBI:58392"/>
        <dbReference type="ChEBI" id="CHEBI:58601"/>
        <dbReference type="ChEBI" id="CHEBI:83421"/>
    </reaction>
</comment>
<dbReference type="NCBIfam" id="NF005737">
    <property type="entry name" value="PRK07564.1-1"/>
    <property type="match status" value="1"/>
</dbReference>
<dbReference type="InterPro" id="IPR022894">
    <property type="entry name" value="Oligoribonuclease"/>
</dbReference>
<dbReference type="SUPFAM" id="SSF53098">
    <property type="entry name" value="Ribonuclease H-like"/>
    <property type="match status" value="1"/>
</dbReference>
<dbReference type="GO" id="GO:0004614">
    <property type="term" value="F:phosphoglucomutase activity"/>
    <property type="evidence" value="ECO:0007669"/>
    <property type="project" value="UniProtKB-EC"/>
</dbReference>
<proteinExistence type="inferred from homology"/>
<evidence type="ECO:0000256" key="20">
    <source>
        <dbReference type="SAM" id="MobiDB-lite"/>
    </source>
</evidence>
<dbReference type="GO" id="GO:0003676">
    <property type="term" value="F:nucleic acid binding"/>
    <property type="evidence" value="ECO:0007669"/>
    <property type="project" value="InterPro"/>
</dbReference>
<evidence type="ECO:0000256" key="15">
    <source>
        <dbReference type="ARBA" id="ARBA00039995"/>
    </source>
</evidence>
<evidence type="ECO:0000256" key="2">
    <source>
        <dbReference type="ARBA" id="ARBA00001946"/>
    </source>
</evidence>
<evidence type="ECO:0000256" key="11">
    <source>
        <dbReference type="ARBA" id="ARBA00022839"/>
    </source>
</evidence>
<dbReference type="GO" id="GO:0006006">
    <property type="term" value="P:glucose metabolic process"/>
    <property type="evidence" value="ECO:0007669"/>
    <property type="project" value="UniProtKB-KW"/>
</dbReference>
<dbReference type="InterPro" id="IPR005841">
    <property type="entry name" value="Alpha-D-phosphohexomutase_SF"/>
</dbReference>
<evidence type="ECO:0000256" key="8">
    <source>
        <dbReference type="ARBA" id="ARBA00022722"/>
    </source>
</evidence>
<comment type="function">
    <text evidence="19">Catalyzes the reversible isomerization of alpha-D-glucose 1-phosphate to alpha-D-glucose 6-phosphate. The mechanism proceeds via the intermediate compound alpha-D-glucose 1,6-bisphosphate. Key enzyme in hexose metabolism. The reverse reaction is an essential step for biosynthesis because glucose 1-phosphate is the starting point for the synthesis of UDP-glucose, which acts as a precursor for the synthesis of oligosaccharides and trehalose.</text>
</comment>
<comment type="similarity">
    <text evidence="3">Belongs to the oligoribonuclease family.</text>
</comment>
<keyword evidence="12" id="KW-0460">Magnesium</keyword>
<dbReference type="PANTHER" id="PTHR22573">
    <property type="entry name" value="PHOSPHOHEXOMUTASE FAMILY MEMBER"/>
    <property type="match status" value="1"/>
</dbReference>
<keyword evidence="13" id="KW-0413">Isomerase</keyword>
<evidence type="ECO:0000256" key="1">
    <source>
        <dbReference type="ARBA" id="ARBA00000443"/>
    </source>
</evidence>
<dbReference type="InterPro" id="IPR005846">
    <property type="entry name" value="A-D-PHexomutase_a/b/a-III"/>
</dbReference>
<keyword evidence="7" id="KW-0597">Phosphoprotein</keyword>
<keyword evidence="11" id="KW-0269">Exonuclease</keyword>
<feature type="compositionally biased region" description="Polar residues" evidence="20">
    <location>
        <begin position="303"/>
        <end position="335"/>
    </location>
</feature>
<dbReference type="Proteomes" id="UP000722485">
    <property type="component" value="Unassembled WGS sequence"/>
</dbReference>
<comment type="catalytic activity">
    <reaction evidence="1">
        <text>alpha-D-glucose 1-phosphate = alpha-D-glucose 6-phosphate</text>
        <dbReference type="Rhea" id="RHEA:23536"/>
        <dbReference type="ChEBI" id="CHEBI:58225"/>
        <dbReference type="ChEBI" id="CHEBI:58601"/>
        <dbReference type="EC" id="5.4.2.2"/>
    </reaction>
</comment>
<keyword evidence="6" id="KW-0313">Glucose metabolism</keyword>
<evidence type="ECO:0000256" key="13">
    <source>
        <dbReference type="ARBA" id="ARBA00023235"/>
    </source>
</evidence>
<dbReference type="Pfam" id="PF02879">
    <property type="entry name" value="PGM_PMM_II"/>
    <property type="match status" value="1"/>
</dbReference>
<comment type="similarity">
    <text evidence="4">Belongs to the phosphohexose mutase family.</text>
</comment>
<dbReference type="EC" id="5.4.2.2" evidence="5"/>
<reference evidence="22" key="1">
    <citation type="submission" date="2020-03" db="EMBL/GenBank/DDBJ databases">
        <title>Draft Genome Sequence of Cylindrodendrum hubeiense.</title>
        <authorList>
            <person name="Buettner E."/>
            <person name="Kellner H."/>
        </authorList>
    </citation>
    <scope>NUCLEOTIDE SEQUENCE</scope>
    <source>
        <strain evidence="22">IHI 201604</strain>
    </source>
</reference>
<dbReference type="Pfam" id="PF00929">
    <property type="entry name" value="RNase_T"/>
    <property type="match status" value="1"/>
</dbReference>
<dbReference type="InterPro" id="IPR005844">
    <property type="entry name" value="A-D-PHexomutase_a/b/a-I"/>
</dbReference>
<evidence type="ECO:0000256" key="7">
    <source>
        <dbReference type="ARBA" id="ARBA00022553"/>
    </source>
</evidence>
<dbReference type="GO" id="GO:0046872">
    <property type="term" value="F:metal ion binding"/>
    <property type="evidence" value="ECO:0007669"/>
    <property type="project" value="UniProtKB-KW"/>
</dbReference>
<dbReference type="FunFam" id="3.30.310.50:FF:000002">
    <property type="entry name" value="Phosphoglucomutase 5"/>
    <property type="match status" value="1"/>
</dbReference>
<dbReference type="PANTHER" id="PTHR22573:SF2">
    <property type="entry name" value="PHOSPHOGLUCOMUTASE"/>
    <property type="match status" value="1"/>
</dbReference>
<comment type="caution">
    <text evidence="22">The sequence shown here is derived from an EMBL/GenBank/DDBJ whole genome shotgun (WGS) entry which is preliminary data.</text>
</comment>
<dbReference type="FunFam" id="3.40.120.10:FF:000005">
    <property type="entry name" value="Phosphoglucomutase 5"/>
    <property type="match status" value="1"/>
</dbReference>
<feature type="domain" description="Exonuclease" evidence="21">
    <location>
        <begin position="19"/>
        <end position="197"/>
    </location>
</feature>
<evidence type="ECO:0000256" key="4">
    <source>
        <dbReference type="ARBA" id="ARBA00010231"/>
    </source>
</evidence>
<dbReference type="Pfam" id="PF24947">
    <property type="entry name" value="PGM1_C_vert_fung"/>
    <property type="match status" value="1"/>
</dbReference>
<feature type="compositionally biased region" description="Low complexity" evidence="20">
    <location>
        <begin position="275"/>
        <end position="298"/>
    </location>
</feature>
<dbReference type="GO" id="GO:0005829">
    <property type="term" value="C:cytosol"/>
    <property type="evidence" value="ECO:0007669"/>
    <property type="project" value="TreeGrafter"/>
</dbReference>
<dbReference type="InterPro" id="IPR005845">
    <property type="entry name" value="A-D-PHexomutase_a/b/a-II"/>
</dbReference>
<evidence type="ECO:0000256" key="19">
    <source>
        <dbReference type="ARBA" id="ARBA00056382"/>
    </source>
</evidence>
<dbReference type="CDD" id="cd06135">
    <property type="entry name" value="Orn"/>
    <property type="match status" value="1"/>
</dbReference>
<dbReference type="Gene3D" id="3.40.120.10">
    <property type="entry name" value="Alpha-D-Glucose-1,6-Bisphosphate, subunit A, domain 3"/>
    <property type="match status" value="3"/>
</dbReference>
<dbReference type="Pfam" id="PF02880">
    <property type="entry name" value="PGM_PMM_III"/>
    <property type="match status" value="1"/>
</dbReference>
<evidence type="ECO:0000313" key="22">
    <source>
        <dbReference type="EMBL" id="KAF7535641.1"/>
    </source>
</evidence>
<dbReference type="SMART" id="SM00479">
    <property type="entry name" value="EXOIII"/>
    <property type="match status" value="1"/>
</dbReference>
<evidence type="ECO:0000256" key="5">
    <source>
        <dbReference type="ARBA" id="ARBA00012728"/>
    </source>
</evidence>
<evidence type="ECO:0000313" key="23">
    <source>
        <dbReference type="Proteomes" id="UP000722485"/>
    </source>
</evidence>
<dbReference type="GO" id="GO:0000175">
    <property type="term" value="F:3'-5'-RNA exonuclease activity"/>
    <property type="evidence" value="ECO:0007669"/>
    <property type="project" value="InterPro"/>
</dbReference>
<evidence type="ECO:0000256" key="6">
    <source>
        <dbReference type="ARBA" id="ARBA00022526"/>
    </source>
</evidence>
<dbReference type="CDD" id="cd03085">
    <property type="entry name" value="PGM1"/>
    <property type="match status" value="1"/>
</dbReference>
<keyword evidence="14" id="KW-0119">Carbohydrate metabolism</keyword>
<dbReference type="FunFam" id="3.40.120.10:FF:000004">
    <property type="entry name" value="Phosphoglucomutase 5"/>
    <property type="match status" value="1"/>
</dbReference>
<evidence type="ECO:0000256" key="9">
    <source>
        <dbReference type="ARBA" id="ARBA00022723"/>
    </source>
</evidence>
<dbReference type="NCBIfam" id="NF003765">
    <property type="entry name" value="PRK05359.1"/>
    <property type="match status" value="1"/>
</dbReference>
<keyword evidence="9" id="KW-0479">Metal-binding</keyword>
<keyword evidence="23" id="KW-1185">Reference proteome</keyword>
<dbReference type="SUPFAM" id="SSF55957">
    <property type="entry name" value="Phosphoglucomutase, C-terminal domain"/>
    <property type="match status" value="1"/>
</dbReference>
<accession>A0A9P5L2G8</accession>
<evidence type="ECO:0000256" key="16">
    <source>
        <dbReference type="ARBA" id="ARBA00041398"/>
    </source>
</evidence>
<evidence type="ECO:0000256" key="3">
    <source>
        <dbReference type="ARBA" id="ARBA00009921"/>
    </source>
</evidence>
<dbReference type="FunFam" id="3.30.420.10:FF:000003">
    <property type="entry name" value="Oligoribonuclease"/>
    <property type="match status" value="1"/>
</dbReference>
<feature type="region of interest" description="Disordered" evidence="20">
    <location>
        <begin position="270"/>
        <end position="336"/>
    </location>
</feature>
<dbReference type="OrthoDB" id="2291at2759"/>
<dbReference type="PRINTS" id="PR00509">
    <property type="entry name" value="PGMPMM"/>
</dbReference>
<dbReference type="Gene3D" id="3.30.310.50">
    <property type="entry name" value="Alpha-D-phosphohexomutase, C-terminal domain"/>
    <property type="match status" value="1"/>
</dbReference>
<keyword evidence="10" id="KW-0378">Hydrolase</keyword>
<dbReference type="InterPro" id="IPR013520">
    <property type="entry name" value="Ribonucl_H"/>
</dbReference>
<evidence type="ECO:0000256" key="17">
    <source>
        <dbReference type="ARBA" id="ARBA00049318"/>
    </source>
</evidence>
<dbReference type="EMBL" id="JAANBB010000707">
    <property type="protein sequence ID" value="KAF7535641.1"/>
    <property type="molecule type" value="Genomic_DNA"/>
</dbReference>
<keyword evidence="8" id="KW-0540">Nuclease</keyword>
<organism evidence="22 23">
    <name type="scientific">Cylindrodendrum hubeiense</name>
    <dbReference type="NCBI Taxonomy" id="595255"/>
    <lineage>
        <taxon>Eukaryota</taxon>
        <taxon>Fungi</taxon>
        <taxon>Dikarya</taxon>
        <taxon>Ascomycota</taxon>
        <taxon>Pezizomycotina</taxon>
        <taxon>Sordariomycetes</taxon>
        <taxon>Hypocreomycetidae</taxon>
        <taxon>Hypocreales</taxon>
        <taxon>Nectriaceae</taxon>
        <taxon>Cylindrodendrum</taxon>
    </lineage>
</organism>
<comment type="catalytic activity">
    <reaction evidence="17">
        <text>alpha-D-glucose 1,6-bisphosphate + L-seryl-[protein] = O-phospho-L-seryl-[protein] + alpha-D-glucose 6-phosphate</text>
        <dbReference type="Rhea" id="RHEA:68752"/>
        <dbReference type="Rhea" id="RHEA-COMP:9863"/>
        <dbReference type="Rhea" id="RHEA-COMP:11604"/>
        <dbReference type="ChEBI" id="CHEBI:29999"/>
        <dbReference type="ChEBI" id="CHEBI:58225"/>
        <dbReference type="ChEBI" id="CHEBI:58392"/>
        <dbReference type="ChEBI" id="CHEBI:83421"/>
    </reaction>
</comment>
<dbReference type="FunFam" id="3.40.120.10:FF:000006">
    <property type="entry name" value="Phosphoglucomutase PgmA"/>
    <property type="match status" value="1"/>
</dbReference>
<protein>
    <recommendedName>
        <fullName evidence="15">Phosphoglucomutase</fullName>
        <ecNumber evidence="5">5.4.2.2</ecNumber>
    </recommendedName>
    <alternativeName>
        <fullName evidence="16">Glucose phosphomutase</fullName>
    </alternativeName>
</protein>
<dbReference type="InterPro" id="IPR012337">
    <property type="entry name" value="RNaseH-like_sf"/>
</dbReference>
<evidence type="ECO:0000256" key="10">
    <source>
        <dbReference type="ARBA" id="ARBA00022801"/>
    </source>
</evidence>